<dbReference type="GO" id="GO:0002116">
    <property type="term" value="C:semaphorin receptor complex"/>
    <property type="evidence" value="ECO:0007669"/>
    <property type="project" value="TreeGrafter"/>
</dbReference>
<dbReference type="AlphaFoldDB" id="A0A4Y2HTK0"/>
<gene>
    <name evidence="5" type="primary">PLXNA2_1</name>
    <name evidence="5" type="ORF">AVEN_191695_1</name>
</gene>
<reference evidence="5 6" key="1">
    <citation type="journal article" date="2019" name="Sci. Rep.">
        <title>Orb-weaving spider Araneus ventricosus genome elucidates the spidroin gene catalogue.</title>
        <authorList>
            <person name="Kono N."/>
            <person name="Nakamura H."/>
            <person name="Ohtoshi R."/>
            <person name="Moran D.A.P."/>
            <person name="Shinohara A."/>
            <person name="Yoshida Y."/>
            <person name="Fujiwara M."/>
            <person name="Mori M."/>
            <person name="Tomita M."/>
            <person name="Arakawa K."/>
        </authorList>
    </citation>
    <scope>NUCLEOTIDE SEQUENCE [LARGE SCALE GENOMIC DNA]</scope>
</reference>
<dbReference type="GO" id="GO:0017154">
    <property type="term" value="F:semaphorin receptor activity"/>
    <property type="evidence" value="ECO:0007669"/>
    <property type="project" value="InterPro"/>
</dbReference>
<evidence type="ECO:0000256" key="3">
    <source>
        <dbReference type="ARBA" id="ARBA00023180"/>
    </source>
</evidence>
<dbReference type="PANTHER" id="PTHR22625">
    <property type="entry name" value="PLEXIN"/>
    <property type="match status" value="1"/>
</dbReference>
<dbReference type="Pfam" id="PF01437">
    <property type="entry name" value="PSI"/>
    <property type="match status" value="1"/>
</dbReference>
<keyword evidence="2" id="KW-0472">Membrane</keyword>
<sequence>MRFLCQFNIEGRVKQVNAQLIGEIMYCEEMVFSYSTQAPNFTAAFAVIWDVNKTFDNPENIHVLIFRCSGMAQSCGVCLELPEKYKCGWCQDTDNSCQVYEHCNRLPTLWLDRRQTCPNPQILSFTPKSGPWEGGTNITIGGINLGRVFQDIANNIRVIHEGLKVHKNGHERTDILSPRRPLRLATRLAPTALFRGPLTEWHEMNAFP</sequence>
<keyword evidence="3" id="KW-0325">Glycoprotein</keyword>
<dbReference type="InterPro" id="IPR014756">
    <property type="entry name" value="Ig_E-set"/>
</dbReference>
<feature type="domain" description="PSI" evidence="4">
    <location>
        <begin position="67"/>
        <end position="118"/>
    </location>
</feature>
<proteinExistence type="predicted"/>
<dbReference type="SUPFAM" id="SSF81296">
    <property type="entry name" value="E set domains"/>
    <property type="match status" value="1"/>
</dbReference>
<dbReference type="InterPro" id="IPR041362">
    <property type="entry name" value="TIG2_plexin"/>
</dbReference>
<comment type="subcellular location">
    <subcellularLocation>
        <location evidence="1">Membrane</location>
    </subcellularLocation>
</comment>
<dbReference type="EMBL" id="BGPR01104113">
    <property type="protein sequence ID" value="GBM68568.1"/>
    <property type="molecule type" value="Genomic_DNA"/>
</dbReference>
<dbReference type="GO" id="GO:0030334">
    <property type="term" value="P:regulation of cell migration"/>
    <property type="evidence" value="ECO:0007669"/>
    <property type="project" value="TreeGrafter"/>
</dbReference>
<organism evidence="5 6">
    <name type="scientific">Araneus ventricosus</name>
    <name type="common">Orbweaver spider</name>
    <name type="synonym">Epeira ventricosa</name>
    <dbReference type="NCBI Taxonomy" id="182803"/>
    <lineage>
        <taxon>Eukaryota</taxon>
        <taxon>Metazoa</taxon>
        <taxon>Ecdysozoa</taxon>
        <taxon>Arthropoda</taxon>
        <taxon>Chelicerata</taxon>
        <taxon>Arachnida</taxon>
        <taxon>Araneae</taxon>
        <taxon>Araneomorphae</taxon>
        <taxon>Entelegynae</taxon>
        <taxon>Araneoidea</taxon>
        <taxon>Araneidae</taxon>
        <taxon>Araneus</taxon>
    </lineage>
</organism>
<evidence type="ECO:0000256" key="1">
    <source>
        <dbReference type="ARBA" id="ARBA00004370"/>
    </source>
</evidence>
<dbReference type="OrthoDB" id="7353484at2759"/>
<accession>A0A4Y2HTK0</accession>
<dbReference type="InterPro" id="IPR016201">
    <property type="entry name" value="PSI"/>
</dbReference>
<evidence type="ECO:0000256" key="2">
    <source>
        <dbReference type="ARBA" id="ARBA00023136"/>
    </source>
</evidence>
<dbReference type="Pfam" id="PF01833">
    <property type="entry name" value="TIG"/>
    <property type="match status" value="1"/>
</dbReference>
<dbReference type="SMART" id="SM00423">
    <property type="entry name" value="PSI"/>
    <property type="match status" value="1"/>
</dbReference>
<name>A0A4Y2HTK0_ARAVE</name>
<keyword evidence="6" id="KW-1185">Reference proteome</keyword>
<dbReference type="Proteomes" id="UP000499080">
    <property type="component" value="Unassembled WGS sequence"/>
</dbReference>
<dbReference type="InterPro" id="IPR002909">
    <property type="entry name" value="IPT_dom"/>
</dbReference>
<dbReference type="PANTHER" id="PTHR22625:SF70">
    <property type="entry name" value="PLEXIN A, ISOFORM A"/>
    <property type="match status" value="1"/>
</dbReference>
<dbReference type="InterPro" id="IPR031148">
    <property type="entry name" value="Plexin"/>
</dbReference>
<dbReference type="InterPro" id="IPR002165">
    <property type="entry name" value="Plexin_repeat"/>
</dbReference>
<evidence type="ECO:0000313" key="6">
    <source>
        <dbReference type="Proteomes" id="UP000499080"/>
    </source>
</evidence>
<protein>
    <submittedName>
        <fullName evidence="5">Plexin-A2</fullName>
    </submittedName>
</protein>
<dbReference type="GO" id="GO:0005886">
    <property type="term" value="C:plasma membrane"/>
    <property type="evidence" value="ECO:0007669"/>
    <property type="project" value="TreeGrafter"/>
</dbReference>
<comment type="caution">
    <text evidence="5">The sequence shown here is derived from an EMBL/GenBank/DDBJ whole genome shotgun (WGS) entry which is preliminary data.</text>
</comment>
<evidence type="ECO:0000313" key="5">
    <source>
        <dbReference type="EMBL" id="GBM68568.1"/>
    </source>
</evidence>
<dbReference type="Pfam" id="PF18020">
    <property type="entry name" value="TIG_2"/>
    <property type="match status" value="1"/>
</dbReference>
<dbReference type="Gene3D" id="2.60.40.10">
    <property type="entry name" value="Immunoglobulins"/>
    <property type="match status" value="1"/>
</dbReference>
<dbReference type="InterPro" id="IPR013783">
    <property type="entry name" value="Ig-like_fold"/>
</dbReference>
<evidence type="ECO:0000259" key="4">
    <source>
        <dbReference type="SMART" id="SM00423"/>
    </source>
</evidence>